<dbReference type="PROSITE" id="PS01186">
    <property type="entry name" value="EGF_2"/>
    <property type="match status" value="1"/>
</dbReference>
<evidence type="ECO:0000256" key="1">
    <source>
        <dbReference type="ARBA" id="ARBA00022536"/>
    </source>
</evidence>
<feature type="domain" description="EGF-like" evidence="9">
    <location>
        <begin position="207"/>
        <end position="245"/>
    </location>
</feature>
<evidence type="ECO:0000256" key="7">
    <source>
        <dbReference type="PROSITE-ProRule" id="PRU00076"/>
    </source>
</evidence>
<feature type="domain" description="Laminin G" evidence="8">
    <location>
        <begin position="250"/>
        <end position="435"/>
    </location>
</feature>
<dbReference type="Proteomes" id="UP000515129">
    <property type="component" value="Chromosome 13"/>
</dbReference>
<feature type="disulfide bond" evidence="7">
    <location>
        <begin position="235"/>
        <end position="244"/>
    </location>
</feature>
<dbReference type="InterPro" id="IPR000742">
    <property type="entry name" value="EGF"/>
</dbReference>
<dbReference type="InterPro" id="IPR001791">
    <property type="entry name" value="Laminin_G"/>
</dbReference>
<dbReference type="PANTHER" id="PTHR15036">
    <property type="entry name" value="PIKACHURIN-LIKE PROTEIN"/>
    <property type="match status" value="1"/>
</dbReference>
<keyword evidence="3" id="KW-0677">Repeat</keyword>
<evidence type="ECO:0000256" key="2">
    <source>
        <dbReference type="ARBA" id="ARBA00022729"/>
    </source>
</evidence>
<comment type="caution">
    <text evidence="7">Lacks conserved residue(s) required for the propagation of feature annotation.</text>
</comment>
<evidence type="ECO:0000313" key="10">
    <source>
        <dbReference type="Proteomes" id="UP000515129"/>
    </source>
</evidence>
<feature type="disulfide bond" evidence="7">
    <location>
        <begin position="196"/>
        <end position="205"/>
    </location>
</feature>
<accession>A0A6P6QK29</accession>
<dbReference type="KEGG" id="caua:113112457"/>
<evidence type="ECO:0000259" key="8">
    <source>
        <dbReference type="PROSITE" id="PS50025"/>
    </source>
</evidence>
<evidence type="ECO:0000313" key="11">
    <source>
        <dbReference type="RefSeq" id="XP_026133833.1"/>
    </source>
</evidence>
<protein>
    <submittedName>
        <fullName evidence="11">Protein eyes shut homolog</fullName>
    </submittedName>
</protein>
<dbReference type="GO" id="GO:0048589">
    <property type="term" value="P:developmental growth"/>
    <property type="evidence" value="ECO:0007669"/>
    <property type="project" value="UniProtKB-ARBA"/>
</dbReference>
<organism evidence="10 11">
    <name type="scientific">Carassius auratus</name>
    <name type="common">Goldfish</name>
    <dbReference type="NCBI Taxonomy" id="7957"/>
    <lineage>
        <taxon>Eukaryota</taxon>
        <taxon>Metazoa</taxon>
        <taxon>Chordata</taxon>
        <taxon>Craniata</taxon>
        <taxon>Vertebrata</taxon>
        <taxon>Euteleostomi</taxon>
        <taxon>Actinopterygii</taxon>
        <taxon>Neopterygii</taxon>
        <taxon>Teleostei</taxon>
        <taxon>Ostariophysi</taxon>
        <taxon>Cypriniformes</taxon>
        <taxon>Cyprinidae</taxon>
        <taxon>Cyprininae</taxon>
        <taxon>Carassius</taxon>
    </lineage>
</organism>
<feature type="domain" description="Laminin G" evidence="8">
    <location>
        <begin position="1"/>
        <end position="173"/>
    </location>
</feature>
<dbReference type="CDD" id="cd00054">
    <property type="entry name" value="EGF_CA"/>
    <property type="match status" value="1"/>
</dbReference>
<dbReference type="CDD" id="cd00110">
    <property type="entry name" value="LamG"/>
    <property type="match status" value="2"/>
</dbReference>
<keyword evidence="10" id="KW-1185">Reference proteome</keyword>
<reference evidence="11" key="1">
    <citation type="submission" date="2025-08" db="UniProtKB">
        <authorList>
            <consortium name="RefSeq"/>
        </authorList>
    </citation>
    <scope>IDENTIFICATION</scope>
    <source>
        <strain evidence="11">Wakin</strain>
        <tissue evidence="11">Muscle</tissue>
    </source>
</reference>
<dbReference type="SMART" id="SM00282">
    <property type="entry name" value="LamG"/>
    <property type="match status" value="2"/>
</dbReference>
<dbReference type="PROSITE" id="PS00022">
    <property type="entry name" value="EGF_1"/>
    <property type="match status" value="2"/>
</dbReference>
<sequence length="435" mass="48357">MSFPPINMRHRTHLQLQFQTLSPEGILFYASRYLSSRSGDFLSVSLSAGFVQLRYNLGNETIVLQSPQRVDVTGVKWHTVKTGREGNRGFLILDDEAVTRNSSEGTTTLDVSTNIFIGGVSSLNTVSPEAMEKEPVGFTGSIREVIVNGQDLVLTETGALDGANVGDWDGTACGYKVCSNSGYCHPAGLSSFRCICPALWTGSRCQQSVHCVNNLCQHNSVCVHNTTSASYSCMCSLGWVGTYCDQEVTLRTLRFTGNSYLKYKDLKYHSRNLMYTEVALNFSASSGDGLILWMGKAHSEDDDHLAVGLQGGYLKVSVNLGERTALPLVYQKTFCCNYWNYLSIIHNRTLIQVYVNEERVIFEDIDPFERYVAVNYGGEIYLGGFELKRDVASVTSGVFTKGFDGSIKDVFLYRDIRQLDFLQTSEGFNVYQGEE</sequence>
<dbReference type="Pfam" id="PF02210">
    <property type="entry name" value="Laminin_G_2"/>
    <property type="match status" value="2"/>
</dbReference>
<dbReference type="Gene3D" id="2.60.120.200">
    <property type="match status" value="2"/>
</dbReference>
<dbReference type="SUPFAM" id="SSF49899">
    <property type="entry name" value="Concanavalin A-like lectins/glucanases"/>
    <property type="match status" value="2"/>
</dbReference>
<feature type="domain" description="EGF-like" evidence="9">
    <location>
        <begin position="169"/>
        <end position="206"/>
    </location>
</feature>
<dbReference type="InterPro" id="IPR013320">
    <property type="entry name" value="ConA-like_dom_sf"/>
</dbReference>
<dbReference type="PANTHER" id="PTHR15036:SF93">
    <property type="entry name" value="EYS PROTEIN"/>
    <property type="match status" value="1"/>
</dbReference>
<feature type="disulfide bond" evidence="7">
    <location>
        <begin position="216"/>
        <end position="233"/>
    </location>
</feature>
<keyword evidence="6" id="KW-0325">Glycoprotein</keyword>
<keyword evidence="2" id="KW-0732">Signal</keyword>
<dbReference type="FunFam" id="2.10.25.10:FF:000508">
    <property type="entry name" value="Eyes shut homolog"/>
    <property type="match status" value="1"/>
</dbReference>
<name>A0A6P6QK29_CARAU</name>
<evidence type="ECO:0000256" key="6">
    <source>
        <dbReference type="ARBA" id="ARBA00023180"/>
    </source>
</evidence>
<dbReference type="FunFam" id="2.10.25.10:FF:000830">
    <property type="entry name" value="Protein eyes shut homolog"/>
    <property type="match status" value="1"/>
</dbReference>
<proteinExistence type="predicted"/>
<keyword evidence="4" id="KW-0106">Calcium</keyword>
<dbReference type="PROSITE" id="PS50025">
    <property type="entry name" value="LAM_G_DOMAIN"/>
    <property type="match status" value="2"/>
</dbReference>
<dbReference type="InterPro" id="IPR050372">
    <property type="entry name" value="Neurexin-related_CASP"/>
</dbReference>
<keyword evidence="5 7" id="KW-1015">Disulfide bond</keyword>
<dbReference type="GeneID" id="113112457"/>
<dbReference type="SUPFAM" id="SSF57196">
    <property type="entry name" value="EGF/Laminin"/>
    <property type="match status" value="1"/>
</dbReference>
<dbReference type="OrthoDB" id="283575at2759"/>
<gene>
    <name evidence="11" type="primary">LOC113112457</name>
</gene>
<evidence type="ECO:0000259" key="9">
    <source>
        <dbReference type="PROSITE" id="PS50026"/>
    </source>
</evidence>
<dbReference type="RefSeq" id="XP_026133833.1">
    <property type="nucleotide sequence ID" value="XM_026278048.1"/>
</dbReference>
<evidence type="ECO:0000256" key="3">
    <source>
        <dbReference type="ARBA" id="ARBA00022737"/>
    </source>
</evidence>
<dbReference type="Gene3D" id="2.10.25.10">
    <property type="entry name" value="Laminin"/>
    <property type="match status" value="2"/>
</dbReference>
<dbReference type="SMART" id="SM00181">
    <property type="entry name" value="EGF"/>
    <property type="match status" value="2"/>
</dbReference>
<dbReference type="PROSITE" id="PS50026">
    <property type="entry name" value="EGF_3"/>
    <property type="match status" value="2"/>
</dbReference>
<keyword evidence="1 7" id="KW-0245">EGF-like domain</keyword>
<dbReference type="FunFam" id="2.60.120.200:FF:000183">
    <property type="entry name" value="Protein eyes shut homolog"/>
    <property type="match status" value="1"/>
</dbReference>
<dbReference type="AlphaFoldDB" id="A0A6P6QK29"/>
<evidence type="ECO:0000256" key="5">
    <source>
        <dbReference type="ARBA" id="ARBA00023157"/>
    </source>
</evidence>
<evidence type="ECO:0000256" key="4">
    <source>
        <dbReference type="ARBA" id="ARBA00022837"/>
    </source>
</evidence>